<protein>
    <submittedName>
        <fullName evidence="2">Acyl-CoA N-acyltransferase</fullName>
    </submittedName>
</protein>
<dbReference type="GO" id="GO:0016747">
    <property type="term" value="F:acyltransferase activity, transferring groups other than amino-acyl groups"/>
    <property type="evidence" value="ECO:0007669"/>
    <property type="project" value="InterPro"/>
</dbReference>
<dbReference type="Pfam" id="PF13302">
    <property type="entry name" value="Acetyltransf_3"/>
    <property type="match status" value="1"/>
</dbReference>
<sequence length="162" mass="18144">LVLRAPVEADDEAMSSLWNDPATTRFMRNLPGFSEFSLADVRARRLEETAGSTAMPLNIYTRDGNAPQQFVGMVRLHHIERSLSNSCEIGVIMRPKHFAAGLGREAVHAALEYMFEEEKIHRVVARTAGDNAVVRGWTERLATFEGVEREHWTDGQGGYTDV</sequence>
<gene>
    <name evidence="2" type="ORF">B0H17DRAFT_912564</name>
</gene>
<dbReference type="PANTHER" id="PTHR43792">
    <property type="entry name" value="GNAT FAMILY, PUTATIVE (AFU_ORTHOLOGUE AFUA_3G00765)-RELATED-RELATED"/>
    <property type="match status" value="1"/>
</dbReference>
<dbReference type="AlphaFoldDB" id="A0AAD7G9P3"/>
<keyword evidence="3" id="KW-1185">Reference proteome</keyword>
<dbReference type="Proteomes" id="UP001221757">
    <property type="component" value="Unassembled WGS sequence"/>
</dbReference>
<feature type="domain" description="N-acetyltransferase" evidence="1">
    <location>
        <begin position="1"/>
        <end position="139"/>
    </location>
</feature>
<comment type="caution">
    <text evidence="2">The sequence shown here is derived from an EMBL/GenBank/DDBJ whole genome shotgun (WGS) entry which is preliminary data.</text>
</comment>
<feature type="non-terminal residue" evidence="2">
    <location>
        <position position="162"/>
    </location>
</feature>
<proteinExistence type="predicted"/>
<organism evidence="2 3">
    <name type="scientific">Mycena rosella</name>
    <name type="common">Pink bonnet</name>
    <name type="synonym">Agaricus rosellus</name>
    <dbReference type="NCBI Taxonomy" id="1033263"/>
    <lineage>
        <taxon>Eukaryota</taxon>
        <taxon>Fungi</taxon>
        <taxon>Dikarya</taxon>
        <taxon>Basidiomycota</taxon>
        <taxon>Agaricomycotina</taxon>
        <taxon>Agaricomycetes</taxon>
        <taxon>Agaricomycetidae</taxon>
        <taxon>Agaricales</taxon>
        <taxon>Marasmiineae</taxon>
        <taxon>Mycenaceae</taxon>
        <taxon>Mycena</taxon>
    </lineage>
</organism>
<feature type="non-terminal residue" evidence="2">
    <location>
        <position position="1"/>
    </location>
</feature>
<name>A0AAD7G9P3_MYCRO</name>
<evidence type="ECO:0000313" key="3">
    <source>
        <dbReference type="Proteomes" id="UP001221757"/>
    </source>
</evidence>
<reference evidence="2" key="1">
    <citation type="submission" date="2023-03" db="EMBL/GenBank/DDBJ databases">
        <title>Massive genome expansion in bonnet fungi (Mycena s.s.) driven by repeated elements and novel gene families across ecological guilds.</title>
        <authorList>
            <consortium name="Lawrence Berkeley National Laboratory"/>
            <person name="Harder C.B."/>
            <person name="Miyauchi S."/>
            <person name="Viragh M."/>
            <person name="Kuo A."/>
            <person name="Thoen E."/>
            <person name="Andreopoulos B."/>
            <person name="Lu D."/>
            <person name="Skrede I."/>
            <person name="Drula E."/>
            <person name="Henrissat B."/>
            <person name="Morin E."/>
            <person name="Kohler A."/>
            <person name="Barry K."/>
            <person name="LaButti K."/>
            <person name="Morin E."/>
            <person name="Salamov A."/>
            <person name="Lipzen A."/>
            <person name="Mereny Z."/>
            <person name="Hegedus B."/>
            <person name="Baldrian P."/>
            <person name="Stursova M."/>
            <person name="Weitz H."/>
            <person name="Taylor A."/>
            <person name="Grigoriev I.V."/>
            <person name="Nagy L.G."/>
            <person name="Martin F."/>
            <person name="Kauserud H."/>
        </authorList>
    </citation>
    <scope>NUCLEOTIDE SEQUENCE</scope>
    <source>
        <strain evidence="2">CBHHK067</strain>
    </source>
</reference>
<dbReference type="InterPro" id="IPR016181">
    <property type="entry name" value="Acyl_CoA_acyltransferase"/>
</dbReference>
<dbReference type="InterPro" id="IPR051531">
    <property type="entry name" value="N-acetyltransferase"/>
</dbReference>
<dbReference type="Gene3D" id="3.40.630.30">
    <property type="match status" value="1"/>
</dbReference>
<accession>A0AAD7G9P3</accession>
<evidence type="ECO:0000313" key="2">
    <source>
        <dbReference type="EMBL" id="KAJ7681489.1"/>
    </source>
</evidence>
<dbReference type="InterPro" id="IPR000182">
    <property type="entry name" value="GNAT_dom"/>
</dbReference>
<dbReference type="SUPFAM" id="SSF55729">
    <property type="entry name" value="Acyl-CoA N-acyltransferases (Nat)"/>
    <property type="match status" value="1"/>
</dbReference>
<evidence type="ECO:0000259" key="1">
    <source>
        <dbReference type="Pfam" id="PF13302"/>
    </source>
</evidence>
<dbReference type="EMBL" id="JARKIE010000117">
    <property type="protein sequence ID" value="KAJ7681489.1"/>
    <property type="molecule type" value="Genomic_DNA"/>
</dbReference>
<dbReference type="PANTHER" id="PTHR43792:SF1">
    <property type="entry name" value="N-ACETYLTRANSFERASE DOMAIN-CONTAINING PROTEIN"/>
    <property type="match status" value="1"/>
</dbReference>